<feature type="region of interest" description="Disordered" evidence="5">
    <location>
        <begin position="286"/>
        <end position="305"/>
    </location>
</feature>
<evidence type="ECO:0000256" key="4">
    <source>
        <dbReference type="ARBA" id="ARBA00023136"/>
    </source>
</evidence>
<evidence type="ECO:0000256" key="5">
    <source>
        <dbReference type="SAM" id="MobiDB-lite"/>
    </source>
</evidence>
<dbReference type="Gene3D" id="3.30.1150.10">
    <property type="match status" value="1"/>
</dbReference>
<dbReference type="InterPro" id="IPR037682">
    <property type="entry name" value="TonB_C"/>
</dbReference>
<dbReference type="GO" id="GO:0055085">
    <property type="term" value="P:transmembrane transport"/>
    <property type="evidence" value="ECO:0007669"/>
    <property type="project" value="InterPro"/>
</dbReference>
<dbReference type="NCBIfam" id="TIGR01352">
    <property type="entry name" value="tonB_Cterm"/>
    <property type="match status" value="1"/>
</dbReference>
<keyword evidence="3" id="KW-1133">Transmembrane helix</keyword>
<dbReference type="Proteomes" id="UP001336250">
    <property type="component" value="Unassembled WGS sequence"/>
</dbReference>
<dbReference type="GO" id="GO:0016020">
    <property type="term" value="C:membrane"/>
    <property type="evidence" value="ECO:0007669"/>
    <property type="project" value="UniProtKB-SubCell"/>
</dbReference>
<gene>
    <name evidence="7" type="ORF">V4F39_10275</name>
</gene>
<evidence type="ECO:0000313" key="7">
    <source>
        <dbReference type="EMBL" id="MEF7614294.1"/>
    </source>
</evidence>
<dbReference type="PROSITE" id="PS52015">
    <property type="entry name" value="TONB_CTD"/>
    <property type="match status" value="1"/>
</dbReference>
<evidence type="ECO:0000256" key="3">
    <source>
        <dbReference type="ARBA" id="ARBA00022989"/>
    </source>
</evidence>
<dbReference type="RefSeq" id="WP_332289262.1">
    <property type="nucleotide sequence ID" value="NZ_JAZIBG010000024.1"/>
</dbReference>
<keyword evidence="8" id="KW-1185">Reference proteome</keyword>
<feature type="region of interest" description="Disordered" evidence="5">
    <location>
        <begin position="131"/>
        <end position="150"/>
    </location>
</feature>
<keyword evidence="2" id="KW-0812">Transmembrane</keyword>
<name>A0AAW9QF45_9BURK</name>
<evidence type="ECO:0000313" key="8">
    <source>
        <dbReference type="Proteomes" id="UP001336250"/>
    </source>
</evidence>
<dbReference type="SUPFAM" id="SSF74653">
    <property type="entry name" value="TolA/TonB C-terminal domain"/>
    <property type="match status" value="1"/>
</dbReference>
<dbReference type="EMBL" id="JAZIBG010000024">
    <property type="protein sequence ID" value="MEF7614294.1"/>
    <property type="molecule type" value="Genomic_DNA"/>
</dbReference>
<organism evidence="7 8">
    <name type="scientific">Aquincola agrisoli</name>
    <dbReference type="NCBI Taxonomy" id="3119538"/>
    <lineage>
        <taxon>Bacteria</taxon>
        <taxon>Pseudomonadati</taxon>
        <taxon>Pseudomonadota</taxon>
        <taxon>Betaproteobacteria</taxon>
        <taxon>Burkholderiales</taxon>
        <taxon>Sphaerotilaceae</taxon>
        <taxon>Aquincola</taxon>
    </lineage>
</organism>
<comment type="subcellular location">
    <subcellularLocation>
        <location evidence="1">Membrane</location>
        <topology evidence="1">Single-pass membrane protein</topology>
    </subcellularLocation>
</comment>
<protein>
    <submittedName>
        <fullName evidence="7">Energy transducer TonB</fullName>
    </submittedName>
</protein>
<feature type="domain" description="TonB C-terminal" evidence="6">
    <location>
        <begin position="191"/>
        <end position="288"/>
    </location>
</feature>
<accession>A0AAW9QF45</accession>
<reference evidence="7 8" key="1">
    <citation type="submission" date="2024-02" db="EMBL/GenBank/DDBJ databases">
        <title>Genome sequence of Aquincola sp. MAHUQ-54.</title>
        <authorList>
            <person name="Huq M.A."/>
        </authorList>
    </citation>
    <scope>NUCLEOTIDE SEQUENCE [LARGE SCALE GENOMIC DNA]</scope>
    <source>
        <strain evidence="7 8">MAHUQ-54</strain>
    </source>
</reference>
<comment type="caution">
    <text evidence="7">The sequence shown here is derived from an EMBL/GenBank/DDBJ whole genome shotgun (WGS) entry which is preliminary data.</text>
</comment>
<sequence length="305" mass="34160">MAAQRDRGGRRWRARWGALHWALLASVGVHAGLLGVQVAQPSAWLQRMGDSPLEVILVNARAPEPPAQVQALAQASLAGGGDAARGRATSPLPPTLQVEPGDASDTRQRRIQQMQTQQQQLLAEVRRELALLPPPDPRRDAGTQDGDAQDERRRQMLRLLAEIETRINQQNAEPRRRYISPATREVTYATYYDRLRRRIEERGTRNFPRYQGRKLYGELTMNVTVDALGRVVDAEVLRSSGNRQLDQRAVAIVHAAAPFGRFNPAMQREADEIVVTSRFRFTRDDGLETTLSAKEPSNRAPATRP</sequence>
<dbReference type="Pfam" id="PF03544">
    <property type="entry name" value="TonB_C"/>
    <property type="match status" value="1"/>
</dbReference>
<keyword evidence="4" id="KW-0472">Membrane</keyword>
<evidence type="ECO:0000256" key="2">
    <source>
        <dbReference type="ARBA" id="ARBA00022692"/>
    </source>
</evidence>
<evidence type="ECO:0000256" key="1">
    <source>
        <dbReference type="ARBA" id="ARBA00004167"/>
    </source>
</evidence>
<dbReference type="AlphaFoldDB" id="A0AAW9QF45"/>
<proteinExistence type="predicted"/>
<evidence type="ECO:0000259" key="6">
    <source>
        <dbReference type="PROSITE" id="PS52015"/>
    </source>
</evidence>
<dbReference type="InterPro" id="IPR006260">
    <property type="entry name" value="TonB/TolA_C"/>
</dbReference>
<feature type="region of interest" description="Disordered" evidence="5">
    <location>
        <begin position="78"/>
        <end position="107"/>
    </location>
</feature>